<accession>A0AAW0DMS5</accession>
<dbReference type="AlphaFoldDB" id="A0AAW0DMS5"/>
<feature type="region of interest" description="Disordered" evidence="1">
    <location>
        <begin position="356"/>
        <end position="376"/>
    </location>
</feature>
<evidence type="ECO:0000313" key="2">
    <source>
        <dbReference type="EMBL" id="KAK7053391.1"/>
    </source>
</evidence>
<organism evidence="2 3">
    <name type="scientific">Paramarasmius palmivorus</name>
    <dbReference type="NCBI Taxonomy" id="297713"/>
    <lineage>
        <taxon>Eukaryota</taxon>
        <taxon>Fungi</taxon>
        <taxon>Dikarya</taxon>
        <taxon>Basidiomycota</taxon>
        <taxon>Agaricomycotina</taxon>
        <taxon>Agaricomycetes</taxon>
        <taxon>Agaricomycetidae</taxon>
        <taxon>Agaricales</taxon>
        <taxon>Marasmiineae</taxon>
        <taxon>Marasmiaceae</taxon>
        <taxon>Paramarasmius</taxon>
    </lineage>
</organism>
<dbReference type="Proteomes" id="UP001383192">
    <property type="component" value="Unassembled WGS sequence"/>
</dbReference>
<feature type="compositionally biased region" description="Basic residues" evidence="1">
    <location>
        <begin position="63"/>
        <end position="72"/>
    </location>
</feature>
<gene>
    <name evidence="2" type="ORF">VNI00_004017</name>
</gene>
<comment type="caution">
    <text evidence="2">The sequence shown here is derived from an EMBL/GenBank/DDBJ whole genome shotgun (WGS) entry which is preliminary data.</text>
</comment>
<sequence length="376" mass="42478">MPPVNRTQLLEEFQDLVGTITDSWPTLFTGSPASKKFAKDVKNRIKELRTMLKPPTIMPCQRTRTRSTRLKKTPAVPSPDSTQRTQENHPNQETDASEPTASSGPLDAIASKTKARVGSILTSAFTLGVVRDKEFLSFVGRADKEGREASEDSAFIRLVRGLDEECDWHAAVNIMTQDWSSEDPPQYMKFLHQDLLHDSPCKRLVEMHITLSALDHSEAKKRLEYHISRTLAELDFAFGYERFTSGPGGRAYQKLFHYALFFETSPGLFHARAEGITPAEIEQEIAGHLQEEYTTWKKKIAVLLNGRNRLKRVYLALGPGVFLDPFWDIQHMDNDSRTKSFISIIDTLSEAAHDFTQPSAPPYPVQSPTSTFRLPK</sequence>
<feature type="compositionally biased region" description="Polar residues" evidence="1">
    <location>
        <begin position="93"/>
        <end position="103"/>
    </location>
</feature>
<evidence type="ECO:0000313" key="3">
    <source>
        <dbReference type="Proteomes" id="UP001383192"/>
    </source>
</evidence>
<proteinExistence type="predicted"/>
<keyword evidence="3" id="KW-1185">Reference proteome</keyword>
<evidence type="ECO:0000256" key="1">
    <source>
        <dbReference type="SAM" id="MobiDB-lite"/>
    </source>
</evidence>
<name>A0AAW0DMS5_9AGAR</name>
<reference evidence="2 3" key="1">
    <citation type="submission" date="2024-01" db="EMBL/GenBank/DDBJ databases">
        <title>A draft genome for a cacao thread blight-causing isolate of Paramarasmius palmivorus.</title>
        <authorList>
            <person name="Baruah I.K."/>
            <person name="Bukari Y."/>
            <person name="Amoako-Attah I."/>
            <person name="Meinhardt L.W."/>
            <person name="Bailey B.A."/>
            <person name="Cohen S.P."/>
        </authorList>
    </citation>
    <scope>NUCLEOTIDE SEQUENCE [LARGE SCALE GENOMIC DNA]</scope>
    <source>
        <strain evidence="2 3">GH-12</strain>
    </source>
</reference>
<dbReference type="EMBL" id="JAYKXP010000010">
    <property type="protein sequence ID" value="KAK7053391.1"/>
    <property type="molecule type" value="Genomic_DNA"/>
</dbReference>
<feature type="compositionally biased region" description="Polar residues" evidence="1">
    <location>
        <begin position="366"/>
        <end position="376"/>
    </location>
</feature>
<feature type="region of interest" description="Disordered" evidence="1">
    <location>
        <begin position="55"/>
        <end position="106"/>
    </location>
</feature>
<protein>
    <submittedName>
        <fullName evidence="2">Uncharacterized protein</fullName>
    </submittedName>
</protein>